<keyword evidence="4" id="KW-1185">Reference proteome</keyword>
<sequence>MAPIRVALIGLSSPSSPQATTGWAASAHLPYLLSPRGRARYQIVGLLNSSVAAAEAAIKAYNLDADPNLNHHGVVRAYASPADLAADPEVDLVVCATRVDKHYATVIESLREGKDGFVEWPLAGDPERGRELAEEVRKHGGRSKGVVGLQGLKAPVVAVVRRLLAEGRIGRVVSSELRAFGGLGDRESLPVGWEYMTQREVGGNMVTIAFAHLFDMALSALGELKPGSLKGDLHLQRPENPLKDPTGAVVRTVRSDVPDLVFVAGKWQESDITQENATLHLRLRRGQPFPGDPCVVWTINGEKGEIRIVSQDMAFIQLGPPGESHVIEVHDFETDKVEKVEAAWADWQKELPFLARGVGALYEAIADARNKGTREDYVNFDTAVKRLETVHGLLEEWVHAQ</sequence>
<dbReference type="InterPro" id="IPR051317">
    <property type="entry name" value="Gfo/Idh/MocA_oxidoreduct"/>
</dbReference>
<dbReference type="Pfam" id="PF01408">
    <property type="entry name" value="GFO_IDH_MocA"/>
    <property type="match status" value="1"/>
</dbReference>
<name>A0AAJ0GQ25_9PEZI</name>
<dbReference type="EMBL" id="JAUDZG010000006">
    <property type="protein sequence ID" value="KAK3303810.1"/>
    <property type="molecule type" value="Genomic_DNA"/>
</dbReference>
<organism evidence="3 4">
    <name type="scientific">Chaetomium strumarium</name>
    <dbReference type="NCBI Taxonomy" id="1170767"/>
    <lineage>
        <taxon>Eukaryota</taxon>
        <taxon>Fungi</taxon>
        <taxon>Dikarya</taxon>
        <taxon>Ascomycota</taxon>
        <taxon>Pezizomycotina</taxon>
        <taxon>Sordariomycetes</taxon>
        <taxon>Sordariomycetidae</taxon>
        <taxon>Sordariales</taxon>
        <taxon>Chaetomiaceae</taxon>
        <taxon>Chaetomium</taxon>
    </lineage>
</organism>
<dbReference type="RefSeq" id="XP_062719590.1">
    <property type="nucleotide sequence ID" value="XM_062863621.1"/>
</dbReference>
<dbReference type="Pfam" id="PF22685">
    <property type="entry name" value="Gal80p_C-like"/>
    <property type="match status" value="1"/>
</dbReference>
<dbReference type="PANTHER" id="PTHR43708">
    <property type="entry name" value="CONSERVED EXPRESSED OXIDOREDUCTASE (EUROFUNG)"/>
    <property type="match status" value="1"/>
</dbReference>
<evidence type="ECO:0000259" key="2">
    <source>
        <dbReference type="Pfam" id="PF22685"/>
    </source>
</evidence>
<proteinExistence type="predicted"/>
<dbReference type="SUPFAM" id="SSF51735">
    <property type="entry name" value="NAD(P)-binding Rossmann-fold domains"/>
    <property type="match status" value="1"/>
</dbReference>
<evidence type="ECO:0000313" key="3">
    <source>
        <dbReference type="EMBL" id="KAK3303810.1"/>
    </source>
</evidence>
<evidence type="ECO:0000259" key="1">
    <source>
        <dbReference type="Pfam" id="PF01408"/>
    </source>
</evidence>
<evidence type="ECO:0008006" key="5">
    <source>
        <dbReference type="Google" id="ProtNLM"/>
    </source>
</evidence>
<dbReference type="SUPFAM" id="SSF55347">
    <property type="entry name" value="Glyceraldehyde-3-phosphate dehydrogenase-like, C-terminal domain"/>
    <property type="match status" value="1"/>
</dbReference>
<protein>
    <recommendedName>
        <fullName evidence="5">Gfo/Idh/MocA-like oxidoreductase N-terminal domain-containing protein</fullName>
    </recommendedName>
</protein>
<dbReference type="InterPro" id="IPR055080">
    <property type="entry name" value="Gal80p-like_C"/>
</dbReference>
<dbReference type="GO" id="GO:0000166">
    <property type="term" value="F:nucleotide binding"/>
    <property type="evidence" value="ECO:0007669"/>
    <property type="project" value="InterPro"/>
</dbReference>
<feature type="domain" description="Gal80p-like C-terminal" evidence="2">
    <location>
        <begin position="155"/>
        <end position="308"/>
    </location>
</feature>
<dbReference type="AlphaFoldDB" id="A0AAJ0GQ25"/>
<dbReference type="Gene3D" id="3.40.50.720">
    <property type="entry name" value="NAD(P)-binding Rossmann-like Domain"/>
    <property type="match status" value="1"/>
</dbReference>
<evidence type="ECO:0000313" key="4">
    <source>
        <dbReference type="Proteomes" id="UP001273166"/>
    </source>
</evidence>
<accession>A0AAJ0GQ25</accession>
<reference evidence="3" key="2">
    <citation type="submission" date="2023-06" db="EMBL/GenBank/DDBJ databases">
        <authorList>
            <consortium name="Lawrence Berkeley National Laboratory"/>
            <person name="Mondo S.J."/>
            <person name="Hensen N."/>
            <person name="Bonometti L."/>
            <person name="Westerberg I."/>
            <person name="Brannstrom I.O."/>
            <person name="Guillou S."/>
            <person name="Cros-Aarteil S."/>
            <person name="Calhoun S."/>
            <person name="Haridas S."/>
            <person name="Kuo A."/>
            <person name="Pangilinan J."/>
            <person name="Riley R."/>
            <person name="Labutti K."/>
            <person name="Andreopoulos B."/>
            <person name="Lipzen A."/>
            <person name="Chen C."/>
            <person name="Yanf M."/>
            <person name="Daum C."/>
            <person name="Ng V."/>
            <person name="Clum A."/>
            <person name="Steindorff A."/>
            <person name="Ohm R."/>
            <person name="Martin F."/>
            <person name="Silar P."/>
            <person name="Natvig D."/>
            <person name="Lalanne C."/>
            <person name="Gautier V."/>
            <person name="Ament-Velasquez S.L."/>
            <person name="Kruys A."/>
            <person name="Hutchinson M.I."/>
            <person name="Powell A.J."/>
            <person name="Barry K."/>
            <person name="Miller A.N."/>
            <person name="Grigoriev I.V."/>
            <person name="Debuchy R."/>
            <person name="Gladieux P."/>
            <person name="Thoren M.H."/>
            <person name="Johannesson H."/>
        </authorList>
    </citation>
    <scope>NUCLEOTIDE SEQUENCE</scope>
    <source>
        <strain evidence="3">CBS 333.67</strain>
    </source>
</reference>
<dbReference type="InterPro" id="IPR036291">
    <property type="entry name" value="NAD(P)-bd_dom_sf"/>
</dbReference>
<feature type="domain" description="Gfo/Idh/MocA-like oxidoreductase N-terminal" evidence="1">
    <location>
        <begin position="21"/>
        <end position="141"/>
    </location>
</feature>
<dbReference type="GeneID" id="87882450"/>
<dbReference type="PANTHER" id="PTHR43708:SF1">
    <property type="entry name" value="GALACTOSE_LACTOSE METABOLISM REGULATORY PROTEIN GAL80"/>
    <property type="match status" value="1"/>
</dbReference>
<reference evidence="3" key="1">
    <citation type="journal article" date="2023" name="Mol. Phylogenet. Evol.">
        <title>Genome-scale phylogeny and comparative genomics of the fungal order Sordariales.</title>
        <authorList>
            <person name="Hensen N."/>
            <person name="Bonometti L."/>
            <person name="Westerberg I."/>
            <person name="Brannstrom I.O."/>
            <person name="Guillou S."/>
            <person name="Cros-Aarteil S."/>
            <person name="Calhoun S."/>
            <person name="Haridas S."/>
            <person name="Kuo A."/>
            <person name="Mondo S."/>
            <person name="Pangilinan J."/>
            <person name="Riley R."/>
            <person name="LaButti K."/>
            <person name="Andreopoulos B."/>
            <person name="Lipzen A."/>
            <person name="Chen C."/>
            <person name="Yan M."/>
            <person name="Daum C."/>
            <person name="Ng V."/>
            <person name="Clum A."/>
            <person name="Steindorff A."/>
            <person name="Ohm R.A."/>
            <person name="Martin F."/>
            <person name="Silar P."/>
            <person name="Natvig D.O."/>
            <person name="Lalanne C."/>
            <person name="Gautier V."/>
            <person name="Ament-Velasquez S.L."/>
            <person name="Kruys A."/>
            <person name="Hutchinson M.I."/>
            <person name="Powell A.J."/>
            <person name="Barry K."/>
            <person name="Miller A.N."/>
            <person name="Grigoriev I.V."/>
            <person name="Debuchy R."/>
            <person name="Gladieux P."/>
            <person name="Hiltunen Thoren M."/>
            <person name="Johannesson H."/>
        </authorList>
    </citation>
    <scope>NUCLEOTIDE SEQUENCE</scope>
    <source>
        <strain evidence="3">CBS 333.67</strain>
    </source>
</reference>
<dbReference type="Gene3D" id="3.30.360.10">
    <property type="entry name" value="Dihydrodipicolinate Reductase, domain 2"/>
    <property type="match status" value="1"/>
</dbReference>
<comment type="caution">
    <text evidence="3">The sequence shown here is derived from an EMBL/GenBank/DDBJ whole genome shotgun (WGS) entry which is preliminary data.</text>
</comment>
<dbReference type="Proteomes" id="UP001273166">
    <property type="component" value="Unassembled WGS sequence"/>
</dbReference>
<gene>
    <name evidence="3" type="ORF">B0T15DRAFT_285059</name>
</gene>
<dbReference type="InterPro" id="IPR000683">
    <property type="entry name" value="Gfo/Idh/MocA-like_OxRdtase_N"/>
</dbReference>